<evidence type="ECO:0000256" key="1">
    <source>
        <dbReference type="ARBA" id="ARBA00022617"/>
    </source>
</evidence>
<name>A0A6B8KKB4_9HYPH</name>
<dbReference type="InterPro" id="IPR009056">
    <property type="entry name" value="Cyt_c-like_dom"/>
</dbReference>
<dbReference type="SUPFAM" id="SSF46626">
    <property type="entry name" value="Cytochrome c"/>
    <property type="match status" value="1"/>
</dbReference>
<proteinExistence type="predicted"/>
<dbReference type="InterPro" id="IPR047758">
    <property type="entry name" value="CytoC_perox"/>
</dbReference>
<dbReference type="InterPro" id="IPR051395">
    <property type="entry name" value="Cytochrome_c_Peroxidase/MauG"/>
</dbReference>
<dbReference type="GO" id="GO:0020037">
    <property type="term" value="F:heme binding"/>
    <property type="evidence" value="ECO:0007669"/>
    <property type="project" value="InterPro"/>
</dbReference>
<evidence type="ECO:0000256" key="3">
    <source>
        <dbReference type="ARBA" id="ARBA00023004"/>
    </source>
</evidence>
<keyword evidence="3 4" id="KW-0408">Iron</keyword>
<evidence type="ECO:0000313" key="6">
    <source>
        <dbReference type="EMBL" id="QGM48019.1"/>
    </source>
</evidence>
<organism evidence="6 7">
    <name type="scientific">Methylocystis heyeri</name>
    <dbReference type="NCBI Taxonomy" id="391905"/>
    <lineage>
        <taxon>Bacteria</taxon>
        <taxon>Pseudomonadati</taxon>
        <taxon>Pseudomonadota</taxon>
        <taxon>Alphaproteobacteria</taxon>
        <taxon>Hyphomicrobiales</taxon>
        <taxon>Methylocystaceae</taxon>
        <taxon>Methylocystis</taxon>
    </lineage>
</organism>
<dbReference type="GO" id="GO:0046872">
    <property type="term" value="F:metal ion binding"/>
    <property type="evidence" value="ECO:0007669"/>
    <property type="project" value="UniProtKB-KW"/>
</dbReference>
<dbReference type="Proteomes" id="UP000309061">
    <property type="component" value="Chromosome"/>
</dbReference>
<dbReference type="Gene3D" id="1.10.760.10">
    <property type="entry name" value="Cytochrome c-like domain"/>
    <property type="match status" value="1"/>
</dbReference>
<keyword evidence="7" id="KW-1185">Reference proteome</keyword>
<sequence length="555" mass="60171">MSRKEFYSRDQGARLMPFSWFKALKRADGTGFLDDGLSRYGYLPNPDSPIPGLPVGFLAALDNEGGATLSITCAACHTRQIEIDGAPLRVDGGPGIVDLGSLFNDLDGAYDALLKDDAAFKPFAVSVLGGSPSEEAVKKLKGEVQAWYFPFHKIMFAGVPKPPATIWGPARLDAVGMIFNRVAGLDIGPAPNRVIEGNLAAADAPVRYPFLWNAAIQDMTQWPGFAQNGDDITGLGRNVGEVYGVFGIFHPTPTGDPLVPLDYLKDSSLNFPGLLRLETLIKQMEAPKFPGPIDRKLADKGKEIFDRPAKEGGCGPGCHQEIKGEPRLCNQNTWKTPVQNVETDARENLRLGRSGDTGVLKGQIVPQPPFNELQATDSMANILSVAVVGSIAQGPLHFGPMQFLPLVEECLRNEPISPPEKLEFFKQFLGSQLKGALNAIFRFEEVARPAYEARVMRGIWATAPYLHNGSVPSLAELLKPPAQRVASFKIGPAYDLANVGLAREQTKFDSYVYETTADCGGEKPDASGNSRCGHNFGTALPDEEKKALLEYLKSL</sequence>
<dbReference type="PANTHER" id="PTHR30600">
    <property type="entry name" value="CYTOCHROME C PEROXIDASE-RELATED"/>
    <property type="match status" value="1"/>
</dbReference>
<dbReference type="NCBIfam" id="NF040606">
    <property type="entry name" value="CytoC_perox"/>
    <property type="match status" value="1"/>
</dbReference>
<keyword evidence="2 4" id="KW-0479">Metal-binding</keyword>
<evidence type="ECO:0000256" key="4">
    <source>
        <dbReference type="PROSITE-ProRule" id="PRU00433"/>
    </source>
</evidence>
<dbReference type="GO" id="GO:0009055">
    <property type="term" value="F:electron transfer activity"/>
    <property type="evidence" value="ECO:0007669"/>
    <property type="project" value="InterPro"/>
</dbReference>
<protein>
    <recommendedName>
        <fullName evidence="5">Cytochrome c domain-containing protein</fullName>
    </recommendedName>
</protein>
<keyword evidence="1 4" id="KW-0349">Heme</keyword>
<dbReference type="Pfam" id="PF21419">
    <property type="entry name" value="RoxA-like_Cyt-c"/>
    <property type="match status" value="1"/>
</dbReference>
<dbReference type="AlphaFoldDB" id="A0A6B8KKB4"/>
<dbReference type="OrthoDB" id="417271at2"/>
<gene>
    <name evidence="6" type="ORF">H2LOC_009715</name>
</gene>
<dbReference type="PROSITE" id="PS51007">
    <property type="entry name" value="CYTC"/>
    <property type="match status" value="1"/>
</dbReference>
<dbReference type="PANTHER" id="PTHR30600:SF9">
    <property type="entry name" value="BLR7738 PROTEIN"/>
    <property type="match status" value="1"/>
</dbReference>
<evidence type="ECO:0000259" key="5">
    <source>
        <dbReference type="PROSITE" id="PS51007"/>
    </source>
</evidence>
<reference evidence="6 7" key="1">
    <citation type="submission" date="2019-11" db="EMBL/GenBank/DDBJ databases">
        <title>The genome sequence of Methylocystis heyeri.</title>
        <authorList>
            <person name="Oshkin I.Y."/>
            <person name="Miroshnikov K."/>
            <person name="Dedysh S.N."/>
        </authorList>
    </citation>
    <scope>NUCLEOTIDE SEQUENCE [LARGE SCALE GENOMIC DNA]</scope>
    <source>
        <strain evidence="6 7">H2</strain>
    </source>
</reference>
<evidence type="ECO:0000313" key="7">
    <source>
        <dbReference type="Proteomes" id="UP000309061"/>
    </source>
</evidence>
<dbReference type="EMBL" id="CP046052">
    <property type="protein sequence ID" value="QGM48019.1"/>
    <property type="molecule type" value="Genomic_DNA"/>
</dbReference>
<dbReference type="KEGG" id="mhey:H2LOC_009715"/>
<accession>A0A6B8KKB4</accession>
<evidence type="ECO:0000256" key="2">
    <source>
        <dbReference type="ARBA" id="ARBA00022723"/>
    </source>
</evidence>
<feature type="domain" description="Cytochrome c" evidence="5">
    <location>
        <begin position="60"/>
        <end position="148"/>
    </location>
</feature>
<dbReference type="GO" id="GO:0004130">
    <property type="term" value="F:cytochrome-c peroxidase activity"/>
    <property type="evidence" value="ECO:0007669"/>
    <property type="project" value="TreeGrafter"/>
</dbReference>
<dbReference type="InterPro" id="IPR036909">
    <property type="entry name" value="Cyt_c-like_dom_sf"/>
</dbReference>